<organism evidence="1">
    <name type="scientific">hydrocarbon metagenome</name>
    <dbReference type="NCBI Taxonomy" id="938273"/>
    <lineage>
        <taxon>unclassified sequences</taxon>
        <taxon>metagenomes</taxon>
        <taxon>ecological metagenomes</taxon>
    </lineage>
</organism>
<accession>A0A0W8FNE0</accession>
<comment type="caution">
    <text evidence="1">The sequence shown here is derived from an EMBL/GenBank/DDBJ whole genome shotgun (WGS) entry which is preliminary data.</text>
</comment>
<sequence>MGLFKNVQMQGAQNTEPRGVYGYTLSGAVCSATQQMSVLKQSQRL</sequence>
<proteinExistence type="predicted"/>
<dbReference type="AlphaFoldDB" id="A0A0W8FNE0"/>
<gene>
    <name evidence="1" type="ORF">ASZ90_007800</name>
</gene>
<reference evidence="1" key="1">
    <citation type="journal article" date="2015" name="Proc. Natl. Acad. Sci. U.S.A.">
        <title>Networks of energetic and metabolic interactions define dynamics in microbial communities.</title>
        <authorList>
            <person name="Embree M."/>
            <person name="Liu J.K."/>
            <person name="Al-Bassam M.M."/>
            <person name="Zengler K."/>
        </authorList>
    </citation>
    <scope>NUCLEOTIDE SEQUENCE</scope>
</reference>
<name>A0A0W8FNE0_9ZZZZ</name>
<protein>
    <submittedName>
        <fullName evidence="1">Uncharacterized protein</fullName>
    </submittedName>
</protein>
<evidence type="ECO:0000313" key="1">
    <source>
        <dbReference type="EMBL" id="KUG22396.1"/>
    </source>
</evidence>
<dbReference type="EMBL" id="LNQE01000970">
    <property type="protein sequence ID" value="KUG22396.1"/>
    <property type="molecule type" value="Genomic_DNA"/>
</dbReference>